<dbReference type="InterPro" id="IPR013328">
    <property type="entry name" value="6PGD_dom2"/>
</dbReference>
<dbReference type="InterPro" id="IPR013752">
    <property type="entry name" value="KPA_reductase"/>
</dbReference>
<dbReference type="GO" id="GO:0008677">
    <property type="term" value="F:2-dehydropantoate 2-reductase activity"/>
    <property type="evidence" value="ECO:0007669"/>
    <property type="project" value="UniProtKB-EC"/>
</dbReference>
<dbReference type="GO" id="GO:0005737">
    <property type="term" value="C:cytoplasm"/>
    <property type="evidence" value="ECO:0007669"/>
    <property type="project" value="TreeGrafter"/>
</dbReference>
<keyword evidence="3 4" id="KW-0560">Oxidoreductase</keyword>
<accession>A0A093UZ14</accession>
<comment type="catalytic activity">
    <reaction evidence="4">
        <text>(R)-pantoate + NADP(+) = 2-dehydropantoate + NADPH + H(+)</text>
        <dbReference type="Rhea" id="RHEA:16233"/>
        <dbReference type="ChEBI" id="CHEBI:11561"/>
        <dbReference type="ChEBI" id="CHEBI:15378"/>
        <dbReference type="ChEBI" id="CHEBI:15980"/>
        <dbReference type="ChEBI" id="CHEBI:57783"/>
        <dbReference type="ChEBI" id="CHEBI:58349"/>
        <dbReference type="EC" id="1.1.1.169"/>
    </reaction>
</comment>
<organism evidence="7">
    <name type="scientific">Talaromyces marneffei PM1</name>
    <dbReference type="NCBI Taxonomy" id="1077442"/>
    <lineage>
        <taxon>Eukaryota</taxon>
        <taxon>Fungi</taxon>
        <taxon>Dikarya</taxon>
        <taxon>Ascomycota</taxon>
        <taxon>Pezizomycotina</taxon>
        <taxon>Eurotiomycetes</taxon>
        <taxon>Eurotiomycetidae</taxon>
        <taxon>Eurotiales</taxon>
        <taxon>Trichocomaceae</taxon>
        <taxon>Talaromyces</taxon>
        <taxon>Talaromyces sect. Talaromyces</taxon>
    </lineage>
</organism>
<dbReference type="Pfam" id="PF08546">
    <property type="entry name" value="ApbA_C"/>
    <property type="match status" value="1"/>
</dbReference>
<protein>
    <recommendedName>
        <fullName evidence="4">2-dehydropantoate 2-reductase</fullName>
        <ecNumber evidence="4">1.1.1.169</ecNumber>
    </recommendedName>
    <alternativeName>
        <fullName evidence="4">Ketopantoate reductase</fullName>
    </alternativeName>
</protein>
<dbReference type="Gene3D" id="1.10.1040.10">
    <property type="entry name" value="N-(1-d-carboxylethyl)-l-norvaline Dehydrogenase, domain 2"/>
    <property type="match status" value="1"/>
</dbReference>
<dbReference type="AlphaFoldDB" id="A0A093UZ14"/>
<evidence type="ECO:0000256" key="1">
    <source>
        <dbReference type="ARBA" id="ARBA00007870"/>
    </source>
</evidence>
<dbReference type="PANTHER" id="PTHR21708">
    <property type="entry name" value="PROBABLE 2-DEHYDROPANTOATE 2-REDUCTASE"/>
    <property type="match status" value="1"/>
</dbReference>
<dbReference type="InterPro" id="IPR036291">
    <property type="entry name" value="NAD(P)-bd_dom_sf"/>
</dbReference>
<feature type="domain" description="Ketopantoate reductase C-terminal" evidence="6">
    <location>
        <begin position="199"/>
        <end position="319"/>
    </location>
</feature>
<comment type="caution">
    <text evidence="7">The sequence shown here is derived from an EMBL/GenBank/DDBJ whole genome shotgun (WGS) entry which is preliminary data.</text>
</comment>
<evidence type="ECO:0000256" key="3">
    <source>
        <dbReference type="ARBA" id="ARBA00023002"/>
    </source>
</evidence>
<sequence>MSQKVEILLVGSGGVGTIAALNLEKGGLASVTAVLRSNYDKVVNDGFHIKSCDHGEIQNWRPSKVVNKIPSKEEQQFDYVVVTTKNIADHHPTCAELIESAVTPGHTTIVLIQNGLNIEKPFLEKFPQNTCLSGISLIGSHETSTAVIDHEDPDRLVIGAFSNPNVPQEKQDQIAREFVKIYSAGGKTDCTFEPDVPFYRWQKLVYNACLNPICAITGLDSGTIRLADDAVATLVRPAMDEIVAAAKACGVNLPDGVAERMINIDPLTMYLRPSMAEDVLKGNLIEFENIVGAPLHEGTSRGVSMPTQTFLYHTLKTMQWRLKVQKGVIKIPPKGSDYPRPGCT</sequence>
<dbReference type="SUPFAM" id="SSF48179">
    <property type="entry name" value="6-phosphogluconate dehydrogenase C-terminal domain-like"/>
    <property type="match status" value="1"/>
</dbReference>
<comment type="function">
    <text evidence="4">Catalyzes the NADPH-dependent reduction of ketopantoate into pantoic acid.</text>
</comment>
<dbReference type="Gene3D" id="3.40.50.720">
    <property type="entry name" value="NAD(P)-binding Rossmann-like Domain"/>
    <property type="match status" value="1"/>
</dbReference>
<evidence type="ECO:0000313" key="7">
    <source>
        <dbReference type="EMBL" id="KFX45487.1"/>
    </source>
</evidence>
<dbReference type="GO" id="GO:0015940">
    <property type="term" value="P:pantothenate biosynthetic process"/>
    <property type="evidence" value="ECO:0007669"/>
    <property type="project" value="InterPro"/>
</dbReference>
<evidence type="ECO:0000259" key="6">
    <source>
        <dbReference type="Pfam" id="PF08546"/>
    </source>
</evidence>
<dbReference type="SUPFAM" id="SSF51735">
    <property type="entry name" value="NAD(P)-binding Rossmann-fold domains"/>
    <property type="match status" value="1"/>
</dbReference>
<dbReference type="Pfam" id="PF02558">
    <property type="entry name" value="ApbA"/>
    <property type="match status" value="1"/>
</dbReference>
<evidence type="ECO:0000256" key="4">
    <source>
        <dbReference type="RuleBase" id="RU362068"/>
    </source>
</evidence>
<name>A0A093UZ14_TALMA</name>
<dbReference type="NCBIfam" id="TIGR00745">
    <property type="entry name" value="apbA_panE"/>
    <property type="match status" value="1"/>
</dbReference>
<evidence type="ECO:0000256" key="2">
    <source>
        <dbReference type="ARBA" id="ARBA00022857"/>
    </source>
</evidence>
<dbReference type="HOGENOM" id="CLU_031468_2_1_1"/>
<dbReference type="EMBL" id="JPOX01000023">
    <property type="protein sequence ID" value="KFX45487.1"/>
    <property type="molecule type" value="Genomic_DNA"/>
</dbReference>
<reference evidence="7" key="2">
    <citation type="journal article" date="2014" name="PLoS Genet.">
        <title>Signature gene expression reveals novel clues to the molecular mechanisms of dimorphic transition in Penicillium marneffei.</title>
        <authorList>
            <person name="Yang E."/>
            <person name="Wang G."/>
            <person name="Cai J."/>
            <person name="Woo P.C."/>
            <person name="Lau S.K."/>
            <person name="Yuen K.-Y."/>
            <person name="Chow W.-N."/>
            <person name="Lin X."/>
        </authorList>
    </citation>
    <scope>NUCLEOTIDE SEQUENCE</scope>
    <source>
        <strain evidence="7">PM1</strain>
    </source>
</reference>
<gene>
    <name evidence="7" type="ORF">GQ26_0231220</name>
</gene>
<comment type="similarity">
    <text evidence="1 4">Belongs to the ketopantoate reductase family.</text>
</comment>
<dbReference type="InterPro" id="IPR003710">
    <property type="entry name" value="ApbA"/>
</dbReference>
<dbReference type="EC" id="1.1.1.169" evidence="4"/>
<reference key="1">
    <citation type="journal article" date="2014" name="PLoS Genet.">
        <title>Signature Gene Expression Reveals Novel Clues to the Molecular Mechanisms of Dimorphic Transition in Penicillium marneffei.</title>
        <authorList>
            <person name="Yang E."/>
            <person name="Wang G."/>
            <person name="Cai J."/>
            <person name="Woo P.C."/>
            <person name="Lau S.K."/>
            <person name="Yuen K.-Y."/>
            <person name="Chow W.-N."/>
            <person name="Lin X."/>
        </authorList>
    </citation>
    <scope>NUCLEOTIDE SEQUENCE [LARGE SCALE GENOMIC DNA]</scope>
    <source>
        <strain>PM1</strain>
    </source>
</reference>
<dbReference type="InterPro" id="IPR008927">
    <property type="entry name" value="6-PGluconate_DH-like_C_sf"/>
</dbReference>
<dbReference type="PANTHER" id="PTHR21708:SF30">
    <property type="entry name" value="2-DEHYDROPANTOATE 2-REDUCTASE-RELATED"/>
    <property type="match status" value="1"/>
</dbReference>
<evidence type="ECO:0000259" key="5">
    <source>
        <dbReference type="Pfam" id="PF02558"/>
    </source>
</evidence>
<keyword evidence="2 4" id="KW-0521">NADP</keyword>
<dbReference type="eggNOG" id="ENOG502QWBM">
    <property type="taxonomic scope" value="Eukaryota"/>
</dbReference>
<dbReference type="InterPro" id="IPR051402">
    <property type="entry name" value="KPR-Related"/>
</dbReference>
<proteinExistence type="inferred from homology"/>
<dbReference type="InterPro" id="IPR013332">
    <property type="entry name" value="KPR_N"/>
</dbReference>
<dbReference type="FunFam" id="1.10.1040.10:FF:000017">
    <property type="entry name" value="2-dehydropantoate 2-reductase"/>
    <property type="match status" value="1"/>
</dbReference>
<feature type="domain" description="Ketopantoate reductase N-terminal" evidence="5">
    <location>
        <begin position="7"/>
        <end position="162"/>
    </location>
</feature>